<protein>
    <recommendedName>
        <fullName evidence="1">SWIM-type domain-containing protein</fullName>
    </recommendedName>
</protein>
<reference evidence="2" key="1">
    <citation type="journal article" date="2015" name="Nature">
        <title>Complex archaea that bridge the gap between prokaryotes and eukaryotes.</title>
        <authorList>
            <person name="Spang A."/>
            <person name="Saw J.H."/>
            <person name="Jorgensen S.L."/>
            <person name="Zaremba-Niedzwiedzka K."/>
            <person name="Martijn J."/>
            <person name="Lind A.E."/>
            <person name="van Eijk R."/>
            <person name="Schleper C."/>
            <person name="Guy L."/>
            <person name="Ettema T.J."/>
        </authorList>
    </citation>
    <scope>NUCLEOTIDE SEQUENCE</scope>
</reference>
<dbReference type="PROSITE" id="PS50966">
    <property type="entry name" value="ZF_SWIM"/>
    <property type="match status" value="1"/>
</dbReference>
<gene>
    <name evidence="2" type="ORF">LCGC14_2265830</name>
</gene>
<dbReference type="EMBL" id="LAZR01031214">
    <property type="protein sequence ID" value="KKL54398.1"/>
    <property type="molecule type" value="Genomic_DNA"/>
</dbReference>
<dbReference type="PANTHER" id="PTHR21540">
    <property type="entry name" value="RING FINGER AND SWIM DOMAIN-CONTAINING PROTEIN 2"/>
    <property type="match status" value="1"/>
</dbReference>
<dbReference type="GO" id="GO:0061630">
    <property type="term" value="F:ubiquitin protein ligase activity"/>
    <property type="evidence" value="ECO:0007669"/>
    <property type="project" value="InterPro"/>
</dbReference>
<dbReference type="InterPro" id="IPR007527">
    <property type="entry name" value="Znf_SWIM"/>
</dbReference>
<evidence type="ECO:0000259" key="1">
    <source>
        <dbReference type="PROSITE" id="PS50966"/>
    </source>
</evidence>
<sequence length="217" mass="25385">MNSQQEKRYVKLQSERFYLLDRSTTPEGKLEFHISGSTRNVYTVTVYPNNANIFCTCPDAKSWAKKNNCICKHCLFILYRVLKVFDRADHPFFDRLWFTPEELECIQISTEFLQAHLDNTLVNTDLSRRYKNVGTTENKYAPTIRFDADDLCGVCFLELENDQTDQYMACPICKKAAHEDCIKKWTSSGQRLCVYCRQDVWGEVRTATNDDYQNLGY</sequence>
<dbReference type="SUPFAM" id="SSF57850">
    <property type="entry name" value="RING/U-box"/>
    <property type="match status" value="1"/>
</dbReference>
<feature type="domain" description="SWIM-type" evidence="1">
    <location>
        <begin position="42"/>
        <end position="82"/>
    </location>
</feature>
<comment type="caution">
    <text evidence="2">The sequence shown here is derived from an EMBL/GenBank/DDBJ whole genome shotgun (WGS) entry which is preliminary data.</text>
</comment>
<dbReference type="InterPro" id="IPR013083">
    <property type="entry name" value="Znf_RING/FYVE/PHD"/>
</dbReference>
<proteinExistence type="predicted"/>
<dbReference type="PANTHER" id="PTHR21540:SF0">
    <property type="entry name" value="PHD FAMILY PROTEIN"/>
    <property type="match status" value="1"/>
</dbReference>
<evidence type="ECO:0000313" key="2">
    <source>
        <dbReference type="EMBL" id="KKL54398.1"/>
    </source>
</evidence>
<dbReference type="GO" id="GO:0008270">
    <property type="term" value="F:zinc ion binding"/>
    <property type="evidence" value="ECO:0007669"/>
    <property type="project" value="InterPro"/>
</dbReference>
<dbReference type="InterPro" id="IPR039903">
    <property type="entry name" value="Zswim2"/>
</dbReference>
<organism evidence="2">
    <name type="scientific">marine sediment metagenome</name>
    <dbReference type="NCBI Taxonomy" id="412755"/>
    <lineage>
        <taxon>unclassified sequences</taxon>
        <taxon>metagenomes</taxon>
        <taxon>ecological metagenomes</taxon>
    </lineage>
</organism>
<name>A0A0F9CYH6_9ZZZZ</name>
<dbReference type="AlphaFoldDB" id="A0A0F9CYH6"/>
<dbReference type="Gene3D" id="3.30.40.10">
    <property type="entry name" value="Zinc/RING finger domain, C3HC4 (zinc finger)"/>
    <property type="match status" value="1"/>
</dbReference>
<accession>A0A0F9CYH6</accession>